<dbReference type="Pfam" id="PF00128">
    <property type="entry name" value="Alpha-amylase"/>
    <property type="match status" value="1"/>
</dbReference>
<dbReference type="GO" id="GO:0004556">
    <property type="term" value="F:alpha-amylase activity"/>
    <property type="evidence" value="ECO:0007669"/>
    <property type="project" value="TreeGrafter"/>
</dbReference>
<dbReference type="InterPro" id="IPR006047">
    <property type="entry name" value="GH13_cat_dom"/>
</dbReference>
<proteinExistence type="inferred from homology"/>
<evidence type="ECO:0000313" key="6">
    <source>
        <dbReference type="Proteomes" id="UP000321736"/>
    </source>
</evidence>
<dbReference type="CDD" id="cd11333">
    <property type="entry name" value="AmyAc_SI_OligoGlu_DGase"/>
    <property type="match status" value="1"/>
</dbReference>
<reference evidence="5 6" key="1">
    <citation type="submission" date="2019-07" db="EMBL/GenBank/DDBJ databases">
        <title>Whole genome shotgun sequence of Staphylococcus piscifermentans NBRC 109625.</title>
        <authorList>
            <person name="Hosoyama A."/>
            <person name="Uohara A."/>
            <person name="Ohji S."/>
            <person name="Ichikawa N."/>
        </authorList>
    </citation>
    <scope>NUCLEOTIDE SEQUENCE [LARGE SCALE GENOMIC DNA]</scope>
    <source>
        <strain evidence="5 6">NBRC 109625</strain>
    </source>
</reference>
<protein>
    <submittedName>
        <fullName evidence="5">Alpha-amylase</fullName>
    </submittedName>
</protein>
<dbReference type="OrthoDB" id="9805159at2"/>
<dbReference type="AlphaFoldDB" id="A0A239TJ56"/>
<dbReference type="Gene3D" id="3.90.400.10">
    <property type="entry name" value="Oligo-1,6-glucosidase, Domain 2"/>
    <property type="match status" value="1"/>
</dbReference>
<dbReference type="Pfam" id="PF23915">
    <property type="entry name" value="SusG_C"/>
    <property type="match status" value="1"/>
</dbReference>
<dbReference type="FunFam" id="3.20.20.80:FF:000064">
    <property type="entry name" value="Oligo-1,6-glucosidase"/>
    <property type="match status" value="1"/>
</dbReference>
<dbReference type="InterPro" id="IPR056300">
    <property type="entry name" value="SusG-like_C"/>
</dbReference>
<dbReference type="InterPro" id="IPR017853">
    <property type="entry name" value="GH"/>
</dbReference>
<accession>A0A239TJ56</accession>
<evidence type="ECO:0000259" key="4">
    <source>
        <dbReference type="SMART" id="SM00642"/>
    </source>
</evidence>
<evidence type="ECO:0000256" key="3">
    <source>
        <dbReference type="ARBA" id="ARBA00023295"/>
    </source>
</evidence>
<gene>
    <name evidence="5" type="ORF">SPI02_11090</name>
</gene>
<comment type="caution">
    <text evidence="5">The sequence shown here is derived from an EMBL/GenBank/DDBJ whole genome shotgun (WGS) entry which is preliminary data.</text>
</comment>
<dbReference type="SMART" id="SM00642">
    <property type="entry name" value="Aamy"/>
    <property type="match status" value="1"/>
</dbReference>
<dbReference type="InterPro" id="IPR045857">
    <property type="entry name" value="O16G_dom_2"/>
</dbReference>
<name>A0A239TJ56_9STAP</name>
<dbReference type="SUPFAM" id="SSF51011">
    <property type="entry name" value="Glycosyl hydrolase domain"/>
    <property type="match status" value="1"/>
</dbReference>
<dbReference type="PANTHER" id="PTHR10357:SF178">
    <property type="entry name" value="OLIGO-1,6-GLUCOSIDASE 3-RELATED"/>
    <property type="match status" value="1"/>
</dbReference>
<dbReference type="InterPro" id="IPR013780">
    <property type="entry name" value="Glyco_hydro_b"/>
</dbReference>
<sequence length="560" mass="65537">MRKKWWQKEIVYQIYPRSFKDSNNDGIGDINGITEKIPYLSKLGITMIWICPIYKSPMVDNGYDISDYDDINPEFGSLEDLDYLFETAHKYGIKIMLDLVINHTSDEHEWFKEAINNPESKYRDYYIFKEGINGNPPNNWRSIFGGSVWEKVPDEDMYYLHVFDKKQPDLNFENPELREEIYHMINGWLEKGLAGFRIDSITFLKKDQDYSSLPADGPDGLVTCKFKTRNRPGIEKFLHELKEKTFDKFDCVTVGEAPGVQYDELDEFIGENGYFSMIFDFKYADIDVESGSDWFKRTNWTTKELRNLIFNSQEALQKVGWGASFIENHDQPRAVSKFIKNTKYQNYIGASALGILYFFLRGTPFIYQGQEIGMKNFERDSIEAFNDISSIDNYERSLQEGYTEKEALNFVNLRSRDNTRTPMQWDSEENAGFSEATPWLALNDDFKTINVQDQIADSNSLLHFYEDMIHLRNDSRYSNTLIYGDFKADKETQDNIISYYRISDNENIQIIVNLSDQNEKIKLQSNDIKVLLHNYKNTKLNGTDINLRPYEALVIKLNEI</sequence>
<dbReference type="PANTHER" id="PTHR10357">
    <property type="entry name" value="ALPHA-AMYLASE FAMILY MEMBER"/>
    <property type="match status" value="1"/>
</dbReference>
<dbReference type="Gene3D" id="2.60.40.1180">
    <property type="entry name" value="Golgi alpha-mannosidase II"/>
    <property type="match status" value="1"/>
</dbReference>
<evidence type="ECO:0000256" key="2">
    <source>
        <dbReference type="ARBA" id="ARBA00022801"/>
    </source>
</evidence>
<keyword evidence="3" id="KW-0326">Glycosidase</keyword>
<dbReference type="EMBL" id="BKAR01000011">
    <property type="protein sequence ID" value="GEP84524.1"/>
    <property type="molecule type" value="Genomic_DNA"/>
</dbReference>
<evidence type="ECO:0000313" key="5">
    <source>
        <dbReference type="EMBL" id="GEP84524.1"/>
    </source>
</evidence>
<dbReference type="Gene3D" id="3.20.20.80">
    <property type="entry name" value="Glycosidases"/>
    <property type="match status" value="1"/>
</dbReference>
<keyword evidence="6" id="KW-1185">Reference proteome</keyword>
<feature type="domain" description="Glycosyl hydrolase family 13 catalytic" evidence="4">
    <location>
        <begin position="13"/>
        <end position="420"/>
    </location>
</feature>
<comment type="similarity">
    <text evidence="1">Belongs to the glycosyl hydrolase 13 family.</text>
</comment>
<evidence type="ECO:0000256" key="1">
    <source>
        <dbReference type="ARBA" id="ARBA00008061"/>
    </source>
</evidence>
<dbReference type="FunFam" id="3.90.400.10:FF:000002">
    <property type="entry name" value="Sucrose isomerase"/>
    <property type="match status" value="1"/>
</dbReference>
<dbReference type="GO" id="GO:0009313">
    <property type="term" value="P:oligosaccharide catabolic process"/>
    <property type="evidence" value="ECO:0007669"/>
    <property type="project" value="TreeGrafter"/>
</dbReference>
<dbReference type="RefSeq" id="WP_095103171.1">
    <property type="nucleotide sequence ID" value="NZ_BKAR01000011.1"/>
</dbReference>
<dbReference type="Proteomes" id="UP000321736">
    <property type="component" value="Unassembled WGS sequence"/>
</dbReference>
<dbReference type="SUPFAM" id="SSF51445">
    <property type="entry name" value="(Trans)glycosidases"/>
    <property type="match status" value="1"/>
</dbReference>
<keyword evidence="2" id="KW-0378">Hydrolase</keyword>
<organism evidence="5 6">
    <name type="scientific">Staphylococcus piscifermentans</name>
    <dbReference type="NCBI Taxonomy" id="70258"/>
    <lineage>
        <taxon>Bacteria</taxon>
        <taxon>Bacillati</taxon>
        <taxon>Bacillota</taxon>
        <taxon>Bacilli</taxon>
        <taxon>Bacillales</taxon>
        <taxon>Staphylococcaceae</taxon>
        <taxon>Staphylococcus</taxon>
    </lineage>
</organism>